<dbReference type="Proteomes" id="UP001056120">
    <property type="component" value="Linkage Group LG07"/>
</dbReference>
<sequence length="505" mass="59656">MSNAIISKAWGFTLNAHQGCVGNILCVCKQGRPFFTALTASAFLEWNLGWSLRLELCLNPGDIRKGLAIGLLLLISFIFLFLDSVESPLSLILFTSLGSFIFSCRLCNLNSPSLTVHLDSAFVNWELGWFDGLEVSQKPGDIRKQLTIGLLMLNSFIWFLFSAFLTLLWQVNQFVILPFCLNSVASTPFGVWWVWDILDWVGVIRRRRGEPVLCDGKGKNLGIAFNFCRTWKIWLFLLLNWLEWLYHFSTYATLHYWIIWRTRNMYWFNWISDNMELKGSRVWNWNWDFENLGLHIRGAADWIYMIYGPSDQEPRYTLRLELLLTCNCNMIFDHPRKFWRILGPVWNGVFIGPRMEFYWYWKWPGKNMWRGGRPDCKNGFWVGRFNYHFNSMEKWAEVESFKVQNGNQEGCPSAYQMGLREWSHPTLNLVGYDDKESWDEMFNGKWAFALYWIRKLGFKLEGLLILRLILLWWACFSFIGPLDFELALHQNIIYDMRTELCFYVV</sequence>
<evidence type="ECO:0000313" key="1">
    <source>
        <dbReference type="EMBL" id="KAI3811014.1"/>
    </source>
</evidence>
<dbReference type="EMBL" id="CM042024">
    <property type="protein sequence ID" value="KAI3811014.1"/>
    <property type="molecule type" value="Genomic_DNA"/>
</dbReference>
<comment type="caution">
    <text evidence="1">The sequence shown here is derived from an EMBL/GenBank/DDBJ whole genome shotgun (WGS) entry which is preliminary data.</text>
</comment>
<gene>
    <name evidence="1" type="ORF">L1987_20728</name>
</gene>
<reference evidence="1 2" key="2">
    <citation type="journal article" date="2022" name="Mol. Ecol. Resour.">
        <title>The genomes of chicory, endive, great burdock and yacon provide insights into Asteraceae paleo-polyploidization history and plant inulin production.</title>
        <authorList>
            <person name="Fan W."/>
            <person name="Wang S."/>
            <person name="Wang H."/>
            <person name="Wang A."/>
            <person name="Jiang F."/>
            <person name="Liu H."/>
            <person name="Zhao H."/>
            <person name="Xu D."/>
            <person name="Zhang Y."/>
        </authorList>
    </citation>
    <scope>NUCLEOTIDE SEQUENCE [LARGE SCALE GENOMIC DNA]</scope>
    <source>
        <strain evidence="2">cv. Yunnan</strain>
        <tissue evidence="1">Leaves</tissue>
    </source>
</reference>
<proteinExistence type="predicted"/>
<evidence type="ECO:0000313" key="2">
    <source>
        <dbReference type="Proteomes" id="UP001056120"/>
    </source>
</evidence>
<reference evidence="2" key="1">
    <citation type="journal article" date="2022" name="Mol. Ecol. Resour.">
        <title>The genomes of chicory, endive, great burdock and yacon provide insights into Asteraceae palaeo-polyploidization history and plant inulin production.</title>
        <authorList>
            <person name="Fan W."/>
            <person name="Wang S."/>
            <person name="Wang H."/>
            <person name="Wang A."/>
            <person name="Jiang F."/>
            <person name="Liu H."/>
            <person name="Zhao H."/>
            <person name="Xu D."/>
            <person name="Zhang Y."/>
        </authorList>
    </citation>
    <scope>NUCLEOTIDE SEQUENCE [LARGE SCALE GENOMIC DNA]</scope>
    <source>
        <strain evidence="2">cv. Yunnan</strain>
    </source>
</reference>
<name>A0ACB9IRX4_9ASTR</name>
<keyword evidence="2" id="KW-1185">Reference proteome</keyword>
<accession>A0ACB9IRX4</accession>
<protein>
    <submittedName>
        <fullName evidence="1">Uncharacterized protein</fullName>
    </submittedName>
</protein>
<organism evidence="1 2">
    <name type="scientific">Smallanthus sonchifolius</name>
    <dbReference type="NCBI Taxonomy" id="185202"/>
    <lineage>
        <taxon>Eukaryota</taxon>
        <taxon>Viridiplantae</taxon>
        <taxon>Streptophyta</taxon>
        <taxon>Embryophyta</taxon>
        <taxon>Tracheophyta</taxon>
        <taxon>Spermatophyta</taxon>
        <taxon>Magnoliopsida</taxon>
        <taxon>eudicotyledons</taxon>
        <taxon>Gunneridae</taxon>
        <taxon>Pentapetalae</taxon>
        <taxon>asterids</taxon>
        <taxon>campanulids</taxon>
        <taxon>Asterales</taxon>
        <taxon>Asteraceae</taxon>
        <taxon>Asteroideae</taxon>
        <taxon>Heliantheae alliance</taxon>
        <taxon>Millerieae</taxon>
        <taxon>Smallanthus</taxon>
    </lineage>
</organism>